<gene>
    <name evidence="1" type="ORF">VNO78_02624</name>
</gene>
<accession>A0AAN9SYX9</accession>
<reference evidence="1 2" key="1">
    <citation type="submission" date="2024-01" db="EMBL/GenBank/DDBJ databases">
        <title>The genomes of 5 underutilized Papilionoideae crops provide insights into root nodulation and disease resistanc.</title>
        <authorList>
            <person name="Jiang F."/>
        </authorList>
    </citation>
    <scope>NUCLEOTIDE SEQUENCE [LARGE SCALE GENOMIC DNA]</scope>
    <source>
        <strain evidence="1">DUOXIRENSHENG_FW03</strain>
        <tissue evidence="1">Leaves</tissue>
    </source>
</reference>
<protein>
    <submittedName>
        <fullName evidence="1">Uncharacterized protein</fullName>
    </submittedName>
</protein>
<comment type="caution">
    <text evidence="1">The sequence shown here is derived from an EMBL/GenBank/DDBJ whole genome shotgun (WGS) entry which is preliminary data.</text>
</comment>
<evidence type="ECO:0000313" key="2">
    <source>
        <dbReference type="Proteomes" id="UP001386955"/>
    </source>
</evidence>
<evidence type="ECO:0000313" key="1">
    <source>
        <dbReference type="EMBL" id="KAK7411192.1"/>
    </source>
</evidence>
<dbReference type="EMBL" id="JAYMYS010000001">
    <property type="protein sequence ID" value="KAK7411192.1"/>
    <property type="molecule type" value="Genomic_DNA"/>
</dbReference>
<proteinExistence type="predicted"/>
<organism evidence="1 2">
    <name type="scientific">Psophocarpus tetragonolobus</name>
    <name type="common">Winged bean</name>
    <name type="synonym">Dolichos tetragonolobus</name>
    <dbReference type="NCBI Taxonomy" id="3891"/>
    <lineage>
        <taxon>Eukaryota</taxon>
        <taxon>Viridiplantae</taxon>
        <taxon>Streptophyta</taxon>
        <taxon>Embryophyta</taxon>
        <taxon>Tracheophyta</taxon>
        <taxon>Spermatophyta</taxon>
        <taxon>Magnoliopsida</taxon>
        <taxon>eudicotyledons</taxon>
        <taxon>Gunneridae</taxon>
        <taxon>Pentapetalae</taxon>
        <taxon>rosids</taxon>
        <taxon>fabids</taxon>
        <taxon>Fabales</taxon>
        <taxon>Fabaceae</taxon>
        <taxon>Papilionoideae</taxon>
        <taxon>50 kb inversion clade</taxon>
        <taxon>NPAAA clade</taxon>
        <taxon>indigoferoid/millettioid clade</taxon>
        <taxon>Phaseoleae</taxon>
        <taxon>Psophocarpus</taxon>
    </lineage>
</organism>
<sequence length="157" mass="17536">MGHKLCGGWEGYVRHLERRLETIWIGTYKLQLSGGSSSMPTPREKGNQSKGGHYSVVEIVNKVWRVKKAILNRELQEGVDWNGLTFTVENNDIKRLQGCFVGRASSPELINVLQERLCQEGIMSVTVVPVGGDLVLLKPMTREEFGGAILRVEAYHG</sequence>
<keyword evidence="2" id="KW-1185">Reference proteome</keyword>
<name>A0AAN9SYX9_PSOTE</name>
<dbReference type="Proteomes" id="UP001386955">
    <property type="component" value="Unassembled WGS sequence"/>
</dbReference>
<dbReference type="AlphaFoldDB" id="A0AAN9SYX9"/>